<dbReference type="GO" id="GO:0006429">
    <property type="term" value="P:leucyl-tRNA aminoacylation"/>
    <property type="evidence" value="ECO:0007669"/>
    <property type="project" value="InterPro"/>
</dbReference>
<evidence type="ECO:0000256" key="1">
    <source>
        <dbReference type="ARBA" id="ARBA00005594"/>
    </source>
</evidence>
<dbReference type="PANTHER" id="PTHR43740">
    <property type="entry name" value="LEUCYL-TRNA SYNTHETASE"/>
    <property type="match status" value="1"/>
</dbReference>
<organism evidence="8 9">
    <name type="scientific">Artemia franciscana</name>
    <name type="common">Brine shrimp</name>
    <name type="synonym">Artemia sanfranciscana</name>
    <dbReference type="NCBI Taxonomy" id="6661"/>
    <lineage>
        <taxon>Eukaryota</taxon>
        <taxon>Metazoa</taxon>
        <taxon>Ecdysozoa</taxon>
        <taxon>Arthropoda</taxon>
        <taxon>Crustacea</taxon>
        <taxon>Branchiopoda</taxon>
        <taxon>Anostraca</taxon>
        <taxon>Artemiidae</taxon>
        <taxon>Artemia</taxon>
    </lineage>
</organism>
<evidence type="ECO:0000256" key="7">
    <source>
        <dbReference type="ARBA" id="ARBA00023146"/>
    </source>
</evidence>
<dbReference type="GO" id="GO:0005524">
    <property type="term" value="F:ATP binding"/>
    <property type="evidence" value="ECO:0007669"/>
    <property type="project" value="UniProtKB-KW"/>
</dbReference>
<dbReference type="GO" id="GO:0005739">
    <property type="term" value="C:mitochondrion"/>
    <property type="evidence" value="ECO:0007669"/>
    <property type="project" value="TreeGrafter"/>
</dbReference>
<evidence type="ECO:0000313" key="9">
    <source>
        <dbReference type="Proteomes" id="UP001187531"/>
    </source>
</evidence>
<evidence type="ECO:0000313" key="8">
    <source>
        <dbReference type="EMBL" id="KAK2723330.1"/>
    </source>
</evidence>
<dbReference type="GO" id="GO:0004823">
    <property type="term" value="F:leucine-tRNA ligase activity"/>
    <property type="evidence" value="ECO:0007669"/>
    <property type="project" value="UniProtKB-EC"/>
</dbReference>
<evidence type="ECO:0000256" key="3">
    <source>
        <dbReference type="ARBA" id="ARBA00022598"/>
    </source>
</evidence>
<keyword evidence="6" id="KW-0648">Protein biosynthesis</keyword>
<dbReference type="AlphaFoldDB" id="A0AA88LIS2"/>
<dbReference type="Proteomes" id="UP001187531">
    <property type="component" value="Unassembled WGS sequence"/>
</dbReference>
<keyword evidence="5" id="KW-0067">ATP-binding</keyword>
<dbReference type="PANTHER" id="PTHR43740:SF2">
    <property type="entry name" value="LEUCINE--TRNA LIGASE, MITOCHONDRIAL"/>
    <property type="match status" value="1"/>
</dbReference>
<dbReference type="GO" id="GO:0032543">
    <property type="term" value="P:mitochondrial translation"/>
    <property type="evidence" value="ECO:0007669"/>
    <property type="project" value="TreeGrafter"/>
</dbReference>
<keyword evidence="7" id="KW-0030">Aminoacyl-tRNA synthetase</keyword>
<evidence type="ECO:0000256" key="2">
    <source>
        <dbReference type="ARBA" id="ARBA00013164"/>
    </source>
</evidence>
<evidence type="ECO:0000256" key="5">
    <source>
        <dbReference type="ARBA" id="ARBA00022840"/>
    </source>
</evidence>
<dbReference type="SUPFAM" id="SSF52374">
    <property type="entry name" value="Nucleotidylyl transferase"/>
    <property type="match status" value="1"/>
</dbReference>
<dbReference type="EMBL" id="JAVRJZ010000004">
    <property type="protein sequence ID" value="KAK2723330.1"/>
    <property type="molecule type" value="Genomic_DNA"/>
</dbReference>
<comment type="similarity">
    <text evidence="1">Belongs to the class-I aminoacyl-tRNA synthetase family.</text>
</comment>
<keyword evidence="9" id="KW-1185">Reference proteome</keyword>
<keyword evidence="4" id="KW-0547">Nucleotide-binding</keyword>
<accession>A0AA88LIS2</accession>
<dbReference type="EC" id="6.1.1.4" evidence="2"/>
<evidence type="ECO:0000256" key="6">
    <source>
        <dbReference type="ARBA" id="ARBA00022917"/>
    </source>
</evidence>
<dbReference type="InterPro" id="IPR002302">
    <property type="entry name" value="Leu-tRNA-ligase"/>
</dbReference>
<keyword evidence="3" id="KW-0436">Ligase</keyword>
<comment type="caution">
    <text evidence="8">The sequence shown here is derived from an EMBL/GenBank/DDBJ whole genome shotgun (WGS) entry which is preliminary data.</text>
</comment>
<gene>
    <name evidence="8" type="ORF">QYM36_001852</name>
</gene>
<dbReference type="InterPro" id="IPR014729">
    <property type="entry name" value="Rossmann-like_a/b/a_fold"/>
</dbReference>
<name>A0AA88LIS2_ARTSF</name>
<evidence type="ECO:0000256" key="4">
    <source>
        <dbReference type="ARBA" id="ARBA00022741"/>
    </source>
</evidence>
<proteinExistence type="inferred from homology"/>
<sequence>MSRSMKMDARGFAPQLLDGLSEVNKDDWKDIIKMQKNWIGKCNGHSFTYNLILDGKIIDTLQIWTDRAELLADSKFVGIRSAEFLSSDCDLTNLRAKNPVNGELLHVFVTEKILYPIGSDMIVGIPSDQNIKKPESCRHLLSVYELCQEMNISTSYELLSKEEAMAKKKVIVEKLLSEGRGGYLNSSRLRDWLISRQRYWRTPIPANQCGVLPVPAEHLPVVLPDLSGFS</sequence>
<protein>
    <recommendedName>
        <fullName evidence="2">leucine--tRNA ligase</fullName>
        <ecNumber evidence="2">6.1.1.4</ecNumber>
    </recommendedName>
</protein>
<dbReference type="Gene3D" id="3.40.50.620">
    <property type="entry name" value="HUPs"/>
    <property type="match status" value="1"/>
</dbReference>
<reference evidence="8" key="1">
    <citation type="submission" date="2023-07" db="EMBL/GenBank/DDBJ databases">
        <title>Chromosome-level genome assembly of Artemia franciscana.</title>
        <authorList>
            <person name="Jo E."/>
        </authorList>
    </citation>
    <scope>NUCLEOTIDE SEQUENCE</scope>
    <source>
        <tissue evidence="8">Whole body</tissue>
    </source>
</reference>